<keyword evidence="2" id="KW-1185">Reference proteome</keyword>
<evidence type="ECO:0000313" key="1">
    <source>
        <dbReference type="EMBL" id="KAI8422164.1"/>
    </source>
</evidence>
<proteinExistence type="predicted"/>
<accession>A0ACC0JDL0</accession>
<evidence type="ECO:0000313" key="2">
    <source>
        <dbReference type="Proteomes" id="UP001064048"/>
    </source>
</evidence>
<gene>
    <name evidence="1" type="ORF">MSG28_006075</name>
</gene>
<organism evidence="1 2">
    <name type="scientific">Choristoneura fumiferana</name>
    <name type="common">Spruce budworm moth</name>
    <name type="synonym">Archips fumiferana</name>
    <dbReference type="NCBI Taxonomy" id="7141"/>
    <lineage>
        <taxon>Eukaryota</taxon>
        <taxon>Metazoa</taxon>
        <taxon>Ecdysozoa</taxon>
        <taxon>Arthropoda</taxon>
        <taxon>Hexapoda</taxon>
        <taxon>Insecta</taxon>
        <taxon>Pterygota</taxon>
        <taxon>Neoptera</taxon>
        <taxon>Endopterygota</taxon>
        <taxon>Lepidoptera</taxon>
        <taxon>Glossata</taxon>
        <taxon>Ditrysia</taxon>
        <taxon>Tortricoidea</taxon>
        <taxon>Tortricidae</taxon>
        <taxon>Tortricinae</taxon>
        <taxon>Choristoneura</taxon>
    </lineage>
</organism>
<dbReference type="EMBL" id="CM046110">
    <property type="protein sequence ID" value="KAI8422164.1"/>
    <property type="molecule type" value="Genomic_DNA"/>
</dbReference>
<sequence>MNDNTRHLHPPVSRNSHGVVSPPGGRPANASSSGVEKDLRALHAQNWEEIAENRAYWRQLVLEAKIHLGSLSQPRCQVRGKECCVSRGHRLARGEQAAVDLRGRAVHVMLLIA</sequence>
<dbReference type="Proteomes" id="UP001064048">
    <property type="component" value="Chromosome 10"/>
</dbReference>
<comment type="caution">
    <text evidence="1">The sequence shown here is derived from an EMBL/GenBank/DDBJ whole genome shotgun (WGS) entry which is preliminary data.</text>
</comment>
<protein>
    <submittedName>
        <fullName evidence="1">Uncharacterized protein</fullName>
    </submittedName>
</protein>
<reference evidence="1 2" key="1">
    <citation type="journal article" date="2022" name="Genome Biol. Evol.">
        <title>The Spruce Budworm Genome: Reconstructing the Evolutionary History of Antifreeze Proteins.</title>
        <authorList>
            <person name="Beliveau C."/>
            <person name="Gagne P."/>
            <person name="Picq S."/>
            <person name="Vernygora O."/>
            <person name="Keeling C.I."/>
            <person name="Pinkney K."/>
            <person name="Doucet D."/>
            <person name="Wen F."/>
            <person name="Johnston J.S."/>
            <person name="Maaroufi H."/>
            <person name="Boyle B."/>
            <person name="Laroche J."/>
            <person name="Dewar K."/>
            <person name="Juretic N."/>
            <person name="Blackburn G."/>
            <person name="Nisole A."/>
            <person name="Brunet B."/>
            <person name="Brandao M."/>
            <person name="Lumley L."/>
            <person name="Duan J."/>
            <person name="Quan G."/>
            <person name="Lucarotti C.J."/>
            <person name="Roe A.D."/>
            <person name="Sperling F.A.H."/>
            <person name="Levesque R.C."/>
            <person name="Cusson M."/>
        </authorList>
    </citation>
    <scope>NUCLEOTIDE SEQUENCE [LARGE SCALE GENOMIC DNA]</scope>
    <source>
        <strain evidence="1">Glfc:IPQL:Cfum</strain>
    </source>
</reference>
<name>A0ACC0JDL0_CHOFU</name>